<dbReference type="PANTHER" id="PTHR46641">
    <property type="entry name" value="FMRFAMIDE RECEPTOR-RELATED"/>
    <property type="match status" value="1"/>
</dbReference>
<comment type="subcellular location">
    <subcellularLocation>
        <location evidence="1">Membrane</location>
    </subcellularLocation>
</comment>
<dbReference type="AlphaFoldDB" id="A0AAE1DVW3"/>
<evidence type="ECO:0000313" key="8">
    <source>
        <dbReference type="Proteomes" id="UP001283361"/>
    </source>
</evidence>
<dbReference type="GO" id="GO:0016020">
    <property type="term" value="C:membrane"/>
    <property type="evidence" value="ECO:0007669"/>
    <property type="project" value="UniProtKB-SubCell"/>
</dbReference>
<dbReference type="GO" id="GO:0004930">
    <property type="term" value="F:G protein-coupled receptor activity"/>
    <property type="evidence" value="ECO:0007669"/>
    <property type="project" value="InterPro"/>
</dbReference>
<evidence type="ECO:0000313" key="7">
    <source>
        <dbReference type="EMBL" id="KAK3784667.1"/>
    </source>
</evidence>
<evidence type="ECO:0000256" key="2">
    <source>
        <dbReference type="ARBA" id="ARBA00022692"/>
    </source>
</evidence>
<keyword evidence="2 5" id="KW-0812">Transmembrane</keyword>
<dbReference type="Gene3D" id="1.20.1070.10">
    <property type="entry name" value="Rhodopsin 7-helix transmembrane proteins"/>
    <property type="match status" value="1"/>
</dbReference>
<dbReference type="SUPFAM" id="SSF81321">
    <property type="entry name" value="Family A G protein-coupled receptor-like"/>
    <property type="match status" value="1"/>
</dbReference>
<feature type="transmembrane region" description="Helical" evidence="5">
    <location>
        <begin position="73"/>
        <end position="93"/>
    </location>
</feature>
<dbReference type="InterPro" id="IPR017452">
    <property type="entry name" value="GPCR_Rhodpsn_7TM"/>
</dbReference>
<accession>A0AAE1DVW3</accession>
<comment type="caution">
    <text evidence="7">The sequence shown here is derived from an EMBL/GenBank/DDBJ whole genome shotgun (WGS) entry which is preliminary data.</text>
</comment>
<dbReference type="InterPro" id="IPR052954">
    <property type="entry name" value="GPCR-Ligand_Int"/>
</dbReference>
<evidence type="ECO:0000256" key="4">
    <source>
        <dbReference type="ARBA" id="ARBA00023136"/>
    </source>
</evidence>
<keyword evidence="4 5" id="KW-0472">Membrane</keyword>
<proteinExistence type="predicted"/>
<dbReference type="PROSITE" id="PS50262">
    <property type="entry name" value="G_PROTEIN_RECEP_F1_2"/>
    <property type="match status" value="1"/>
</dbReference>
<feature type="transmembrane region" description="Helical" evidence="5">
    <location>
        <begin position="28"/>
        <end position="61"/>
    </location>
</feature>
<reference evidence="7" key="1">
    <citation type="journal article" date="2023" name="G3 (Bethesda)">
        <title>A reference genome for the long-term kleptoplast-retaining sea slug Elysia crispata morphotype clarki.</title>
        <authorList>
            <person name="Eastman K.E."/>
            <person name="Pendleton A.L."/>
            <person name="Shaikh M.A."/>
            <person name="Suttiyut T."/>
            <person name="Ogas R."/>
            <person name="Tomko P."/>
            <person name="Gavelis G."/>
            <person name="Widhalm J.R."/>
            <person name="Wisecaver J.H."/>
        </authorList>
    </citation>
    <scope>NUCLEOTIDE SEQUENCE</scope>
    <source>
        <strain evidence="7">ECLA1</strain>
    </source>
</reference>
<feature type="transmembrane region" description="Helical" evidence="5">
    <location>
        <begin position="296"/>
        <end position="324"/>
    </location>
</feature>
<feature type="transmembrane region" description="Helical" evidence="5">
    <location>
        <begin position="263"/>
        <end position="284"/>
    </location>
</feature>
<evidence type="ECO:0000256" key="1">
    <source>
        <dbReference type="ARBA" id="ARBA00004370"/>
    </source>
</evidence>
<dbReference type="EMBL" id="JAWDGP010002221">
    <property type="protein sequence ID" value="KAK3784667.1"/>
    <property type="molecule type" value="Genomic_DNA"/>
</dbReference>
<evidence type="ECO:0000256" key="5">
    <source>
        <dbReference type="SAM" id="Phobius"/>
    </source>
</evidence>
<keyword evidence="8" id="KW-1185">Reference proteome</keyword>
<dbReference type="Proteomes" id="UP001283361">
    <property type="component" value="Unassembled WGS sequence"/>
</dbReference>
<evidence type="ECO:0000256" key="3">
    <source>
        <dbReference type="ARBA" id="ARBA00022989"/>
    </source>
</evidence>
<gene>
    <name evidence="7" type="ORF">RRG08_054791</name>
</gene>
<evidence type="ECO:0000259" key="6">
    <source>
        <dbReference type="PROSITE" id="PS50262"/>
    </source>
</evidence>
<keyword evidence="3 5" id="KW-1133">Transmembrane helix</keyword>
<dbReference type="InterPro" id="IPR000276">
    <property type="entry name" value="GPCR_Rhodpsn"/>
</dbReference>
<feature type="transmembrane region" description="Helical" evidence="5">
    <location>
        <begin position="154"/>
        <end position="171"/>
    </location>
</feature>
<name>A0AAE1DVW3_9GAST</name>
<sequence>MDQNENYHGAMNVSAGTAAPKLLPLLGYAQLITICMYVFSITIPICIFGMVSNIANVLVFYKMGISTPSNISLFCLAIADFFTLCFILIISLGNHPLFLNADLVMSMRDIARMVASVYYGFSALGSWITAVINVERSCCVAFPMKVKQIFTPKCVKWLIGAMVIYQIASGLPRSFGVRIVKTISPLTNRTLLIYTPFNPRLVTTSYFVSFSLPNTVCFAVVVVGTIFLISKFKSSRRLRDSMTKSGKSLSNISEKDIKLVRSMIFVCCIYIIGSAAGVVIYIVSTAYPTLQGDNPYLGTLITAFIVHANLFQAVSCSVNILVYFRMGSKFKKTFFQLFFCRSK</sequence>
<feature type="transmembrane region" description="Helical" evidence="5">
    <location>
        <begin position="206"/>
        <end position="229"/>
    </location>
</feature>
<dbReference type="PANTHER" id="PTHR46641:SF2">
    <property type="entry name" value="FMRFAMIDE RECEPTOR"/>
    <property type="match status" value="1"/>
</dbReference>
<dbReference type="SMART" id="SM01381">
    <property type="entry name" value="7TM_GPCR_Srsx"/>
    <property type="match status" value="1"/>
</dbReference>
<organism evidence="7 8">
    <name type="scientific">Elysia crispata</name>
    <name type="common">lettuce slug</name>
    <dbReference type="NCBI Taxonomy" id="231223"/>
    <lineage>
        <taxon>Eukaryota</taxon>
        <taxon>Metazoa</taxon>
        <taxon>Spiralia</taxon>
        <taxon>Lophotrochozoa</taxon>
        <taxon>Mollusca</taxon>
        <taxon>Gastropoda</taxon>
        <taxon>Heterobranchia</taxon>
        <taxon>Euthyneura</taxon>
        <taxon>Panpulmonata</taxon>
        <taxon>Sacoglossa</taxon>
        <taxon>Placobranchoidea</taxon>
        <taxon>Plakobranchidae</taxon>
        <taxon>Elysia</taxon>
    </lineage>
</organism>
<feature type="transmembrane region" description="Helical" evidence="5">
    <location>
        <begin position="113"/>
        <end position="134"/>
    </location>
</feature>
<feature type="domain" description="G-protein coupled receptors family 1 profile" evidence="6">
    <location>
        <begin position="52"/>
        <end position="323"/>
    </location>
</feature>
<protein>
    <recommendedName>
        <fullName evidence="6">G-protein coupled receptors family 1 profile domain-containing protein</fullName>
    </recommendedName>
</protein>